<dbReference type="PROSITE" id="PS50035">
    <property type="entry name" value="PLD"/>
    <property type="match status" value="1"/>
</dbReference>
<dbReference type="InterPro" id="IPR025202">
    <property type="entry name" value="PLD-like_dom"/>
</dbReference>
<dbReference type="GO" id="GO:0009395">
    <property type="term" value="P:phospholipid catabolic process"/>
    <property type="evidence" value="ECO:0007669"/>
    <property type="project" value="TreeGrafter"/>
</dbReference>
<evidence type="ECO:0000313" key="10">
    <source>
        <dbReference type="WBParaSite" id="TTAC_0000024001-mRNA-1"/>
    </source>
</evidence>
<keyword evidence="6" id="KW-0443">Lipid metabolism</keyword>
<dbReference type="PANTHER" id="PTHR18896">
    <property type="entry name" value="PHOSPHOLIPASE D"/>
    <property type="match status" value="1"/>
</dbReference>
<dbReference type="OrthoDB" id="14911at2759"/>
<evidence type="ECO:0000259" key="7">
    <source>
        <dbReference type="PROSITE" id="PS50035"/>
    </source>
</evidence>
<keyword evidence="9" id="KW-1185">Reference proteome</keyword>
<dbReference type="Pfam" id="PF13091">
    <property type="entry name" value="PLDc_2"/>
    <property type="match status" value="1"/>
</dbReference>
<dbReference type="Gene3D" id="3.30.870.10">
    <property type="entry name" value="Endonuclease Chain A"/>
    <property type="match status" value="1"/>
</dbReference>
<reference evidence="8 9" key="2">
    <citation type="submission" date="2018-11" db="EMBL/GenBank/DDBJ databases">
        <authorList>
            <consortium name="Pathogen Informatics"/>
        </authorList>
    </citation>
    <scope>NUCLEOTIDE SEQUENCE [LARGE SCALE GENOMIC DNA]</scope>
</reference>
<dbReference type="WBParaSite" id="TTAC_0000024001-mRNA-1">
    <property type="protein sequence ID" value="TTAC_0000024001-mRNA-1"/>
    <property type="gene ID" value="TTAC_0000024001"/>
</dbReference>
<dbReference type="InterPro" id="IPR001736">
    <property type="entry name" value="PLipase_D/transphosphatidylase"/>
</dbReference>
<dbReference type="EMBL" id="UYWX01000016">
    <property type="protein sequence ID" value="VDM16135.1"/>
    <property type="molecule type" value="Genomic_DNA"/>
</dbReference>
<evidence type="ECO:0000313" key="8">
    <source>
        <dbReference type="EMBL" id="VDM16135.1"/>
    </source>
</evidence>
<evidence type="ECO:0000256" key="5">
    <source>
        <dbReference type="ARBA" id="ARBA00022963"/>
    </source>
</evidence>
<dbReference type="EC" id="3.1.4.4" evidence="2"/>
<evidence type="ECO:0000256" key="6">
    <source>
        <dbReference type="ARBA" id="ARBA00023098"/>
    </source>
</evidence>
<keyword evidence="4" id="KW-0378">Hydrolase</keyword>
<sequence>MRIPDVDNYISVCGLRNYDCRPNGRFTTEMIYIHSKLMIVDDRKLIIGSANLNDRSMLGDRDSELAVVVEGEVGEEKCEVIADMRRRLMAEHLGMLSDRATISWDPSILYQPTSDAFFHGVWRKTALCNMNIFEEVFNCVPSNSAQQYPKRPTRLQGKQPKGKRAADLLRRVRGHLCEYPEDYLADEDLTFPLLSVEQFASLELWT</sequence>
<proteinExistence type="predicted"/>
<dbReference type="InterPro" id="IPR015679">
    <property type="entry name" value="PLipase_D_fam"/>
</dbReference>
<keyword evidence="3" id="KW-0677">Repeat</keyword>
<accession>A0A0R3WI41</accession>
<dbReference type="SUPFAM" id="SSF56024">
    <property type="entry name" value="Phospholipase D/nuclease"/>
    <property type="match status" value="1"/>
</dbReference>
<gene>
    <name evidence="8" type="ORF">TTAC_LOCUS241</name>
</gene>
<dbReference type="PANTHER" id="PTHR18896:SF76">
    <property type="entry name" value="PHOSPHOLIPASE"/>
    <property type="match status" value="1"/>
</dbReference>
<organism evidence="10">
    <name type="scientific">Hydatigena taeniaeformis</name>
    <name type="common">Feline tapeworm</name>
    <name type="synonym">Taenia taeniaeformis</name>
    <dbReference type="NCBI Taxonomy" id="6205"/>
    <lineage>
        <taxon>Eukaryota</taxon>
        <taxon>Metazoa</taxon>
        <taxon>Spiralia</taxon>
        <taxon>Lophotrochozoa</taxon>
        <taxon>Platyhelminthes</taxon>
        <taxon>Cestoda</taxon>
        <taxon>Eucestoda</taxon>
        <taxon>Cyclophyllidea</taxon>
        <taxon>Taeniidae</taxon>
        <taxon>Hydatigera</taxon>
    </lineage>
</organism>
<evidence type="ECO:0000256" key="2">
    <source>
        <dbReference type="ARBA" id="ARBA00012027"/>
    </source>
</evidence>
<dbReference type="Proteomes" id="UP000274429">
    <property type="component" value="Unassembled WGS sequence"/>
</dbReference>
<keyword evidence="5" id="KW-0442">Lipid degradation</keyword>
<evidence type="ECO:0000256" key="3">
    <source>
        <dbReference type="ARBA" id="ARBA00022737"/>
    </source>
</evidence>
<dbReference type="STRING" id="6205.A0A0R3WI41"/>
<evidence type="ECO:0000256" key="1">
    <source>
        <dbReference type="ARBA" id="ARBA00000798"/>
    </source>
</evidence>
<reference evidence="10" key="1">
    <citation type="submission" date="2017-02" db="UniProtKB">
        <authorList>
            <consortium name="WormBaseParasite"/>
        </authorList>
    </citation>
    <scope>IDENTIFICATION</scope>
</reference>
<evidence type="ECO:0000256" key="4">
    <source>
        <dbReference type="ARBA" id="ARBA00022801"/>
    </source>
</evidence>
<feature type="domain" description="PLD phosphodiesterase" evidence="7">
    <location>
        <begin position="29"/>
        <end position="56"/>
    </location>
</feature>
<evidence type="ECO:0000313" key="9">
    <source>
        <dbReference type="Proteomes" id="UP000274429"/>
    </source>
</evidence>
<dbReference type="GO" id="GO:0004630">
    <property type="term" value="F:phospholipase D activity"/>
    <property type="evidence" value="ECO:0007669"/>
    <property type="project" value="UniProtKB-EC"/>
</dbReference>
<dbReference type="AlphaFoldDB" id="A0A0R3WI41"/>
<protein>
    <recommendedName>
        <fullName evidence="2">phospholipase D</fullName>
        <ecNumber evidence="2">3.1.4.4</ecNumber>
    </recommendedName>
</protein>
<name>A0A0R3WI41_HYDTA</name>
<comment type="catalytic activity">
    <reaction evidence="1">
        <text>a 1,2-diacyl-sn-glycero-3-phosphocholine + H2O = a 1,2-diacyl-sn-glycero-3-phosphate + choline + H(+)</text>
        <dbReference type="Rhea" id="RHEA:14445"/>
        <dbReference type="ChEBI" id="CHEBI:15354"/>
        <dbReference type="ChEBI" id="CHEBI:15377"/>
        <dbReference type="ChEBI" id="CHEBI:15378"/>
        <dbReference type="ChEBI" id="CHEBI:57643"/>
        <dbReference type="ChEBI" id="CHEBI:58608"/>
        <dbReference type="EC" id="3.1.4.4"/>
    </reaction>
</comment>
<dbReference type="SMART" id="SM00155">
    <property type="entry name" value="PLDc"/>
    <property type="match status" value="1"/>
</dbReference>